<dbReference type="Pfam" id="PF01904">
    <property type="entry name" value="DUF72"/>
    <property type="match status" value="1"/>
</dbReference>
<dbReference type="Proteomes" id="UP000245926">
    <property type="component" value="Chromosome"/>
</dbReference>
<dbReference type="RefSeq" id="WP_109888657.1">
    <property type="nucleotide sequence ID" value="NZ_CP029550.1"/>
</dbReference>
<dbReference type="SUPFAM" id="SSF117396">
    <property type="entry name" value="TM1631-like"/>
    <property type="match status" value="1"/>
</dbReference>
<dbReference type="EMBL" id="CP029550">
    <property type="protein sequence ID" value="AWN40478.1"/>
    <property type="molecule type" value="Genomic_DNA"/>
</dbReference>
<accession>A0A2U8W4B4</accession>
<evidence type="ECO:0000313" key="2">
    <source>
        <dbReference type="Proteomes" id="UP000245926"/>
    </source>
</evidence>
<dbReference type="Gene3D" id="3.20.20.410">
    <property type="entry name" value="Protein of unknown function UPF0759"/>
    <property type="match status" value="1"/>
</dbReference>
<protein>
    <recommendedName>
        <fullName evidence="3">DUF72 domain-containing protein</fullName>
    </recommendedName>
</protein>
<reference evidence="2" key="1">
    <citation type="submission" date="2018-05" db="EMBL/GenBank/DDBJ databases">
        <title>Complete Genome Sequence of Methylobacterium sp. 17SD2-17.</title>
        <authorList>
            <person name="Srinivasan S."/>
        </authorList>
    </citation>
    <scope>NUCLEOTIDE SEQUENCE [LARGE SCALE GENOMIC DNA]</scope>
    <source>
        <strain evidence="2">17SD2-17</strain>
    </source>
</reference>
<evidence type="ECO:0008006" key="3">
    <source>
        <dbReference type="Google" id="ProtNLM"/>
    </source>
</evidence>
<keyword evidence="2" id="KW-1185">Reference proteome</keyword>
<dbReference type="AlphaFoldDB" id="A0A2U8W4B4"/>
<gene>
    <name evidence="1" type="ORF">DK389_07965</name>
</gene>
<name>A0A2U8W4B4_9HYPH</name>
<proteinExistence type="predicted"/>
<dbReference type="InterPro" id="IPR002763">
    <property type="entry name" value="DUF72"/>
</dbReference>
<dbReference type="PANTHER" id="PTHR30348:SF14">
    <property type="entry name" value="BLR8050 PROTEIN"/>
    <property type="match status" value="1"/>
</dbReference>
<dbReference type="InterPro" id="IPR036520">
    <property type="entry name" value="UPF0759_sf"/>
</dbReference>
<sequence length="215" mass="23007">MQSVVAVGTAGWNVPKAYADQFPASGSHLARYAQRFDAVEINTSFYRPHRVSTYERWAAAVPDQFRFAVKIPRTITHERRLENAYEPLAQFLGEVAGLGPKLGPLLLQLPPSLPFHAETAGAFLQRLRRAVPGSIVCEPRHASWFVPNVEAVLADLRIARVAADPAPVPQVTSVNEVDFRGGIGAAIGQAACGGSVVTLSSINAGANPAMPSICI</sequence>
<dbReference type="PANTHER" id="PTHR30348">
    <property type="entry name" value="UNCHARACTERIZED PROTEIN YECE"/>
    <property type="match status" value="1"/>
</dbReference>
<dbReference type="OrthoDB" id="9780310at2"/>
<evidence type="ECO:0000313" key="1">
    <source>
        <dbReference type="EMBL" id="AWN40478.1"/>
    </source>
</evidence>
<organism evidence="1 2">
    <name type="scientific">Methylobacterium durans</name>
    <dbReference type="NCBI Taxonomy" id="2202825"/>
    <lineage>
        <taxon>Bacteria</taxon>
        <taxon>Pseudomonadati</taxon>
        <taxon>Pseudomonadota</taxon>
        <taxon>Alphaproteobacteria</taxon>
        <taxon>Hyphomicrobiales</taxon>
        <taxon>Methylobacteriaceae</taxon>
        <taxon>Methylobacterium</taxon>
    </lineage>
</organism>
<dbReference type="KEGG" id="mets:DK389_07965"/>